<keyword evidence="4 6" id="KW-1133">Transmembrane helix</keyword>
<evidence type="ECO:0000256" key="5">
    <source>
        <dbReference type="ARBA" id="ARBA00023136"/>
    </source>
</evidence>
<evidence type="ECO:0000256" key="3">
    <source>
        <dbReference type="ARBA" id="ARBA00022692"/>
    </source>
</evidence>
<dbReference type="Pfam" id="PF12704">
    <property type="entry name" value="MacB_PCD"/>
    <property type="match status" value="1"/>
</dbReference>
<feature type="transmembrane region" description="Helical" evidence="6">
    <location>
        <begin position="772"/>
        <end position="792"/>
    </location>
</feature>
<gene>
    <name evidence="9" type="ORF">SAMN05660313_02255</name>
</gene>
<keyword evidence="5 6" id="KW-0472">Membrane</keyword>
<keyword evidence="2" id="KW-1003">Cell membrane</keyword>
<dbReference type="OrthoDB" id="8740261at2"/>
<evidence type="ECO:0000313" key="9">
    <source>
        <dbReference type="EMBL" id="SFW53931.1"/>
    </source>
</evidence>
<feature type="transmembrane region" description="Helical" evidence="6">
    <location>
        <begin position="686"/>
        <end position="708"/>
    </location>
</feature>
<sequence length="809" mass="89986">MFKNQLKIAWRNLKNNLFFTFLNVFGLAIGVAGALLISLYIYDELSYDKMFADEELIHRINVDIKFGTQSNNLAVVTAPMASVLESEYSEVQLTTRLRGWGGMLVRQTNSDKNIKVNGNAYADPSFFKMFGLELLQGTKETALVEPNTLILSRSGAKTLFTEEEVVGKQVVLDNDEVYTVTGVIEDFPKNSFLRDYNMLMSMASNPNAKEVGWGSNNFSTFVKLNPNTNIASFNKRLQNIFINYVAPYAKKTFAPTMTVESFKSEGNFYVFNTIPLGKIHLHSDRIAELNQNNNIQNIYILSFIGLFLIVLACVNFMNLSTAQSLKRAKEVGVRKTLGSSKSDLIKQFLIESGLVSLIALIFAVLTTILILPYFNNLADKSIEIPFLNPLFWLILLGFALILGLLSGSYPAFFMSKFKPVKVLKGGEKSNAGGGKIRNGLVIFQFAISVFLMGSTLVVFQQLQYIKGKDIGYTKEQVLVLDDVYAAGDQVASFKQEIEKLASVKSVSLTSFLPTPSNRTDQSFTAKGKAVEDAVVQMQKWDVDEDYVSTLNINLLAGRDFNTKYKTDSTAIIVNETAISRLGIKPADAIGMTLVDDSDKVEYKVIGVVKDFHISTLRNAIDPVSFRLSRRVSSKLVVKLSQGDFAKSIASIQGLWGNVASGQPFNYYFLDDSFNDVYQAEERLGKIFIAFTILSILIACLGLFGLATFNAEKRIKEIGVRKVLGASIGNIVYKLTLDFLKLVVVSIVISIPLAWFVMTKWLEDFSYRIEINGWSFVFIALLVLAISVITVSYQSIKAAITNPVKSLRAE</sequence>
<feature type="transmembrane region" description="Helical" evidence="6">
    <location>
        <begin position="348"/>
        <end position="371"/>
    </location>
</feature>
<protein>
    <submittedName>
        <fullName evidence="9">Putative ABC transport system permease protein</fullName>
    </submittedName>
</protein>
<dbReference type="STRING" id="76595.SAMN05660313_02255"/>
<evidence type="ECO:0000259" key="8">
    <source>
        <dbReference type="Pfam" id="PF12704"/>
    </source>
</evidence>
<evidence type="ECO:0000256" key="6">
    <source>
        <dbReference type="SAM" id="Phobius"/>
    </source>
</evidence>
<dbReference type="PANTHER" id="PTHR30572:SF18">
    <property type="entry name" value="ABC-TYPE MACROLIDE FAMILY EXPORT SYSTEM PERMEASE COMPONENT 2"/>
    <property type="match status" value="1"/>
</dbReference>
<dbReference type="GO" id="GO:0022857">
    <property type="term" value="F:transmembrane transporter activity"/>
    <property type="evidence" value="ECO:0007669"/>
    <property type="project" value="TreeGrafter"/>
</dbReference>
<dbReference type="AlphaFoldDB" id="A0A1K1Q2N1"/>
<evidence type="ECO:0000313" key="10">
    <source>
        <dbReference type="Proteomes" id="UP000183257"/>
    </source>
</evidence>
<evidence type="ECO:0000256" key="1">
    <source>
        <dbReference type="ARBA" id="ARBA00004651"/>
    </source>
</evidence>
<dbReference type="Proteomes" id="UP000183257">
    <property type="component" value="Unassembled WGS sequence"/>
</dbReference>
<evidence type="ECO:0000259" key="7">
    <source>
        <dbReference type="Pfam" id="PF02687"/>
    </source>
</evidence>
<dbReference type="PANTHER" id="PTHR30572">
    <property type="entry name" value="MEMBRANE COMPONENT OF TRANSPORTER-RELATED"/>
    <property type="match status" value="1"/>
</dbReference>
<feature type="domain" description="ABC3 transporter permease C-terminal" evidence="7">
    <location>
        <begin position="303"/>
        <end position="418"/>
    </location>
</feature>
<organism evidence="9 10">
    <name type="scientific">Cellulophaga fucicola</name>
    <dbReference type="NCBI Taxonomy" id="76595"/>
    <lineage>
        <taxon>Bacteria</taxon>
        <taxon>Pseudomonadati</taxon>
        <taxon>Bacteroidota</taxon>
        <taxon>Flavobacteriia</taxon>
        <taxon>Flavobacteriales</taxon>
        <taxon>Flavobacteriaceae</taxon>
        <taxon>Cellulophaga</taxon>
    </lineage>
</organism>
<feature type="transmembrane region" description="Helical" evidence="6">
    <location>
        <begin position="21"/>
        <end position="42"/>
    </location>
</feature>
<dbReference type="InterPro" id="IPR003838">
    <property type="entry name" value="ABC3_permease_C"/>
</dbReference>
<feature type="transmembrane region" description="Helical" evidence="6">
    <location>
        <begin position="298"/>
        <end position="319"/>
    </location>
</feature>
<dbReference type="Pfam" id="PF02687">
    <property type="entry name" value="FtsX"/>
    <property type="match status" value="2"/>
</dbReference>
<evidence type="ECO:0000256" key="2">
    <source>
        <dbReference type="ARBA" id="ARBA00022475"/>
    </source>
</evidence>
<keyword evidence="3 6" id="KW-0812">Transmembrane</keyword>
<dbReference type="RefSeq" id="WP_072303903.1">
    <property type="nucleotide sequence ID" value="NZ_FPIY01000003.1"/>
</dbReference>
<feature type="domain" description="MacB-like periplasmic core" evidence="8">
    <location>
        <begin position="20"/>
        <end position="239"/>
    </location>
</feature>
<feature type="transmembrane region" description="Helical" evidence="6">
    <location>
        <begin position="391"/>
        <end position="415"/>
    </location>
</feature>
<proteinExistence type="predicted"/>
<name>A0A1K1Q2N1_9FLAO</name>
<feature type="transmembrane region" description="Helical" evidence="6">
    <location>
        <begin position="738"/>
        <end position="757"/>
    </location>
</feature>
<keyword evidence="10" id="KW-1185">Reference proteome</keyword>
<comment type="subcellular location">
    <subcellularLocation>
        <location evidence="1">Cell membrane</location>
        <topology evidence="1">Multi-pass membrane protein</topology>
    </subcellularLocation>
</comment>
<dbReference type="InterPro" id="IPR050250">
    <property type="entry name" value="Macrolide_Exporter_MacB"/>
</dbReference>
<dbReference type="EMBL" id="FPIY01000003">
    <property type="protein sequence ID" value="SFW53931.1"/>
    <property type="molecule type" value="Genomic_DNA"/>
</dbReference>
<accession>A0A1K1Q2N1</accession>
<evidence type="ECO:0000256" key="4">
    <source>
        <dbReference type="ARBA" id="ARBA00022989"/>
    </source>
</evidence>
<feature type="domain" description="ABC3 transporter permease C-terminal" evidence="7">
    <location>
        <begin position="689"/>
        <end position="802"/>
    </location>
</feature>
<reference evidence="10" key="1">
    <citation type="submission" date="2016-11" db="EMBL/GenBank/DDBJ databases">
        <authorList>
            <person name="Varghese N."/>
            <person name="Submissions S."/>
        </authorList>
    </citation>
    <scope>NUCLEOTIDE SEQUENCE [LARGE SCALE GENOMIC DNA]</scope>
    <source>
        <strain evidence="10">DSM 24786</strain>
    </source>
</reference>
<dbReference type="InterPro" id="IPR025857">
    <property type="entry name" value="MacB_PCD"/>
</dbReference>
<dbReference type="GO" id="GO:0005886">
    <property type="term" value="C:plasma membrane"/>
    <property type="evidence" value="ECO:0007669"/>
    <property type="project" value="UniProtKB-SubCell"/>
</dbReference>
<feature type="transmembrane region" description="Helical" evidence="6">
    <location>
        <begin position="436"/>
        <end position="459"/>
    </location>
</feature>